<proteinExistence type="inferred from homology"/>
<evidence type="ECO:0000313" key="5">
    <source>
        <dbReference type="Proteomes" id="UP000095728"/>
    </source>
</evidence>
<dbReference type="Gene3D" id="3.40.50.720">
    <property type="entry name" value="NAD(P)-binding Rossmann-like Domain"/>
    <property type="match status" value="1"/>
</dbReference>
<dbReference type="FunCoup" id="A0A1E5R5C8">
    <property type="interactions" value="268"/>
</dbReference>
<dbReference type="SUPFAM" id="SSF51735">
    <property type="entry name" value="NAD(P)-binding Rossmann-fold domains"/>
    <property type="match status" value="1"/>
</dbReference>
<dbReference type="STRING" id="56408.A0A1E5R5C8"/>
<accession>A0A1E5R5C8</accession>
<organism evidence="4 5">
    <name type="scientific">Hanseniaspora osmophila</name>
    <dbReference type="NCBI Taxonomy" id="56408"/>
    <lineage>
        <taxon>Eukaryota</taxon>
        <taxon>Fungi</taxon>
        <taxon>Dikarya</taxon>
        <taxon>Ascomycota</taxon>
        <taxon>Saccharomycotina</taxon>
        <taxon>Saccharomycetes</taxon>
        <taxon>Saccharomycodales</taxon>
        <taxon>Saccharomycodaceae</taxon>
        <taxon>Hanseniaspora</taxon>
    </lineage>
</organism>
<evidence type="ECO:0000256" key="2">
    <source>
        <dbReference type="ARBA" id="ARBA00023445"/>
    </source>
</evidence>
<evidence type="ECO:0000256" key="1">
    <source>
        <dbReference type="ARBA" id="ARBA00023002"/>
    </source>
</evidence>
<dbReference type="InParanoid" id="A0A1E5R5C8"/>
<dbReference type="CDD" id="cd05227">
    <property type="entry name" value="AR_SDR_e"/>
    <property type="match status" value="1"/>
</dbReference>
<dbReference type="InterPro" id="IPR050425">
    <property type="entry name" value="NAD(P)_dehydrat-like"/>
</dbReference>
<keyword evidence="5" id="KW-1185">Reference proteome</keyword>
<gene>
    <name evidence="4" type="ORF">AWRI3579_g3601</name>
</gene>
<dbReference type="PANTHER" id="PTHR10366:SF564">
    <property type="entry name" value="STEROL-4-ALPHA-CARBOXYLATE 3-DEHYDROGENASE, DECARBOXYLATING"/>
    <property type="match status" value="1"/>
</dbReference>
<feature type="domain" description="NAD-dependent epimerase/dehydratase" evidence="3">
    <location>
        <begin position="7"/>
        <end position="257"/>
    </location>
</feature>
<dbReference type="InterPro" id="IPR001509">
    <property type="entry name" value="Epimerase_deHydtase"/>
</dbReference>
<sequence length="345" mass="37922">MSKETVFLSGATGYIAQHILGQLLETKKYKIVGSVRSQEKADALKTNFQNNEDLSFVFVDDIAKEDAFDAAFQKHGAEFDYILHTASPFTFEIKDNKKDLIIPAINGTKSIVQATVKYAPNVKKFVVTSSYAAVASPSADYIKSNTLNEETWNDQPLEEAVKDPIASYYYSKTAAERAVWDLHKSLNAKFKVTSINPVFVFGPQQFDSSVTKKLNTSCEFINGIVHSQLDDPVSNDIKGAFVDVRDVAKAQVAAIADDKLAGHRLILSAGRFSLQSLADIINKKYPQLKGKIARGVPGSDKEAIDSLATLDNHVTKELLGFEFIGLTESVMDTVNQILKVDASQN</sequence>
<dbReference type="AlphaFoldDB" id="A0A1E5R5C8"/>
<dbReference type="OrthoDB" id="2735536at2759"/>
<name>A0A1E5R5C8_9ASCO</name>
<keyword evidence="1" id="KW-0560">Oxidoreductase</keyword>
<dbReference type="Pfam" id="PF01370">
    <property type="entry name" value="Epimerase"/>
    <property type="match status" value="1"/>
</dbReference>
<dbReference type="EMBL" id="LPNM01000010">
    <property type="protein sequence ID" value="OEJ82092.1"/>
    <property type="molecule type" value="Genomic_DNA"/>
</dbReference>
<dbReference type="FunFam" id="3.40.50.720:FF:000191">
    <property type="entry name" value="Methylglyoxal reductase (NADPH-dependent)"/>
    <property type="match status" value="1"/>
</dbReference>
<evidence type="ECO:0000259" key="3">
    <source>
        <dbReference type="Pfam" id="PF01370"/>
    </source>
</evidence>
<comment type="caution">
    <text evidence="4">The sequence shown here is derived from an EMBL/GenBank/DDBJ whole genome shotgun (WGS) entry which is preliminary data.</text>
</comment>
<dbReference type="PANTHER" id="PTHR10366">
    <property type="entry name" value="NAD DEPENDENT EPIMERASE/DEHYDRATASE"/>
    <property type="match status" value="1"/>
</dbReference>
<evidence type="ECO:0000313" key="4">
    <source>
        <dbReference type="EMBL" id="OEJ82092.1"/>
    </source>
</evidence>
<dbReference type="InterPro" id="IPR036291">
    <property type="entry name" value="NAD(P)-bd_dom_sf"/>
</dbReference>
<dbReference type="GO" id="GO:0016616">
    <property type="term" value="F:oxidoreductase activity, acting on the CH-OH group of donors, NAD or NADP as acceptor"/>
    <property type="evidence" value="ECO:0007669"/>
    <property type="project" value="TreeGrafter"/>
</dbReference>
<dbReference type="Proteomes" id="UP000095728">
    <property type="component" value="Unassembled WGS sequence"/>
</dbReference>
<protein>
    <submittedName>
        <fullName evidence="4">NADPH-dependent methylglyoxal reductase GRE2</fullName>
    </submittedName>
</protein>
<comment type="similarity">
    <text evidence="2">Belongs to the NAD(P)-dependent epimerase/dehydratase family. Dihydroflavonol-4-reductase subfamily.</text>
</comment>
<reference evidence="5" key="1">
    <citation type="journal article" date="2016" name="Genome Announc.">
        <title>Genome sequences of three species of Hanseniaspora isolated from spontaneous wine fermentations.</title>
        <authorList>
            <person name="Sternes P.R."/>
            <person name="Lee D."/>
            <person name="Kutyna D.R."/>
            <person name="Borneman A.R."/>
        </authorList>
    </citation>
    <scope>NUCLEOTIDE SEQUENCE [LARGE SCALE GENOMIC DNA]</scope>
    <source>
        <strain evidence="5">AWRI3579</strain>
    </source>
</reference>